<name>A0ACA9SYR6_9GLOM</name>
<reference evidence="1" key="1">
    <citation type="submission" date="2021-06" db="EMBL/GenBank/DDBJ databases">
        <authorList>
            <person name="Kallberg Y."/>
            <person name="Tangrot J."/>
            <person name="Rosling A."/>
        </authorList>
    </citation>
    <scope>NUCLEOTIDE SEQUENCE</scope>
    <source>
        <strain evidence="1">MA461A</strain>
    </source>
</reference>
<keyword evidence="2" id="KW-1185">Reference proteome</keyword>
<dbReference type="Proteomes" id="UP000789920">
    <property type="component" value="Unassembled WGS sequence"/>
</dbReference>
<comment type="caution">
    <text evidence="1">The sequence shown here is derived from an EMBL/GenBank/DDBJ whole genome shotgun (WGS) entry which is preliminary data.</text>
</comment>
<proteinExistence type="predicted"/>
<dbReference type="EMBL" id="CAJVQC010175740">
    <property type="protein sequence ID" value="CAG8851355.1"/>
    <property type="molecule type" value="Genomic_DNA"/>
</dbReference>
<accession>A0ACA9SYR6</accession>
<evidence type="ECO:0000313" key="1">
    <source>
        <dbReference type="EMBL" id="CAG8851355.1"/>
    </source>
</evidence>
<organism evidence="1 2">
    <name type="scientific">Racocetra persica</name>
    <dbReference type="NCBI Taxonomy" id="160502"/>
    <lineage>
        <taxon>Eukaryota</taxon>
        <taxon>Fungi</taxon>
        <taxon>Fungi incertae sedis</taxon>
        <taxon>Mucoromycota</taxon>
        <taxon>Glomeromycotina</taxon>
        <taxon>Glomeromycetes</taxon>
        <taxon>Diversisporales</taxon>
        <taxon>Gigasporaceae</taxon>
        <taxon>Racocetra</taxon>
    </lineage>
</organism>
<protein>
    <submittedName>
        <fullName evidence="1">5981_t:CDS:1</fullName>
    </submittedName>
</protein>
<gene>
    <name evidence="1" type="ORF">RPERSI_LOCUS36524</name>
</gene>
<feature type="non-terminal residue" evidence="1">
    <location>
        <position position="1"/>
    </location>
</feature>
<evidence type="ECO:0000313" key="2">
    <source>
        <dbReference type="Proteomes" id="UP000789920"/>
    </source>
</evidence>
<sequence>LKLALLVEVGEFANEIKSFKAWRKKPEIDWAKAREELIDCLGYFLGLTGIYKINMSSALIKNKEKGASFNELLLDFFAKTNNLYIEENEQFYNFGDSEIPENKKNTYYDWLRIFNHISEKLQIDEQKLLDIYLAKNEINLQRAQAK</sequence>